<dbReference type="EMBL" id="JARKIB010000086">
    <property type="protein sequence ID" value="KAJ7744640.1"/>
    <property type="molecule type" value="Genomic_DNA"/>
</dbReference>
<gene>
    <name evidence="1" type="ORF">B0H16DRAFT_1889596</name>
</gene>
<evidence type="ECO:0008006" key="3">
    <source>
        <dbReference type="Google" id="ProtNLM"/>
    </source>
</evidence>
<sequence length="633" mass="69837">MHPHTVPLPGNPAFQYFCICQSRFSPSPLLTALPNCRDLLRSNSHPTVDETAEFQDFVAAAPSELARYKTEIDRLQYVLDGVVAAHDALLASYTACRGVVNSPIRNLSTEILIQIFQLAAPYYGPSPKLIHRQINPLRDLSKVCSRWHSIVMGTPALWSTIHVELTAASDPRFPGQFLNGLRSALKRGGNHPLTLRVECGSAPQNNVLEILTAHSERWETIIFGCKQGWPTRALEEVQQRLPRLNALAFNGRHRSGHRLPSAAFGSALQLKRFKGSGPVESITNIPWLRLQTVVLDCTADFAKDLGDLASVMTAMPRLSSAQRFGLQCNFKRPTPSPISLASPLSTIYSNVGALSIRVSSAPAVPDGTPHWALLAEIFACLTLPSLRALDLVSNRGLAWPHTAFLRLSTRSSFSEHLNSLDIAQAILKEHELFECLHVLPALTQLTIADHPAAHVKQIRRRATVAEDAVLITDSLLRRLTLDPDSDSDSDSSSVGLVPHLNSLSLTSFLAFDDSVLSAMLLSRLRIGTPQRESIPVHLAMLRLLQSEPRLKPFNCQLRSIPGAHRPLHPAVEARLCESAARGELVFSFEEAGTPFLKGELISIWVFNAKLVNLHDLDPRFESCFASSNMFWKD</sequence>
<accession>A0AAD7IJN1</accession>
<dbReference type="Gene3D" id="1.20.1280.50">
    <property type="match status" value="1"/>
</dbReference>
<proteinExistence type="predicted"/>
<keyword evidence="2" id="KW-1185">Reference proteome</keyword>
<dbReference type="Proteomes" id="UP001215598">
    <property type="component" value="Unassembled WGS sequence"/>
</dbReference>
<protein>
    <recommendedName>
        <fullName evidence="3">F-box domain-containing protein</fullName>
    </recommendedName>
</protein>
<organism evidence="1 2">
    <name type="scientific">Mycena metata</name>
    <dbReference type="NCBI Taxonomy" id="1033252"/>
    <lineage>
        <taxon>Eukaryota</taxon>
        <taxon>Fungi</taxon>
        <taxon>Dikarya</taxon>
        <taxon>Basidiomycota</taxon>
        <taxon>Agaricomycotina</taxon>
        <taxon>Agaricomycetes</taxon>
        <taxon>Agaricomycetidae</taxon>
        <taxon>Agaricales</taxon>
        <taxon>Marasmiineae</taxon>
        <taxon>Mycenaceae</taxon>
        <taxon>Mycena</taxon>
    </lineage>
</organism>
<reference evidence="1" key="1">
    <citation type="submission" date="2023-03" db="EMBL/GenBank/DDBJ databases">
        <title>Massive genome expansion in bonnet fungi (Mycena s.s.) driven by repeated elements and novel gene families across ecological guilds.</title>
        <authorList>
            <consortium name="Lawrence Berkeley National Laboratory"/>
            <person name="Harder C.B."/>
            <person name="Miyauchi S."/>
            <person name="Viragh M."/>
            <person name="Kuo A."/>
            <person name="Thoen E."/>
            <person name="Andreopoulos B."/>
            <person name="Lu D."/>
            <person name="Skrede I."/>
            <person name="Drula E."/>
            <person name="Henrissat B."/>
            <person name="Morin E."/>
            <person name="Kohler A."/>
            <person name="Barry K."/>
            <person name="LaButti K."/>
            <person name="Morin E."/>
            <person name="Salamov A."/>
            <person name="Lipzen A."/>
            <person name="Mereny Z."/>
            <person name="Hegedus B."/>
            <person name="Baldrian P."/>
            <person name="Stursova M."/>
            <person name="Weitz H."/>
            <person name="Taylor A."/>
            <person name="Grigoriev I.V."/>
            <person name="Nagy L.G."/>
            <person name="Martin F."/>
            <person name="Kauserud H."/>
        </authorList>
    </citation>
    <scope>NUCLEOTIDE SEQUENCE</scope>
    <source>
        <strain evidence="1">CBHHK182m</strain>
    </source>
</reference>
<evidence type="ECO:0000313" key="2">
    <source>
        <dbReference type="Proteomes" id="UP001215598"/>
    </source>
</evidence>
<evidence type="ECO:0000313" key="1">
    <source>
        <dbReference type="EMBL" id="KAJ7744640.1"/>
    </source>
</evidence>
<name>A0AAD7IJN1_9AGAR</name>
<dbReference type="AlphaFoldDB" id="A0AAD7IJN1"/>
<comment type="caution">
    <text evidence="1">The sequence shown here is derived from an EMBL/GenBank/DDBJ whole genome shotgun (WGS) entry which is preliminary data.</text>
</comment>